<feature type="domain" description="GAF" evidence="2">
    <location>
        <begin position="178"/>
        <end position="324"/>
    </location>
</feature>
<dbReference type="Pfam" id="PF07228">
    <property type="entry name" value="SpoIIE"/>
    <property type="match status" value="1"/>
</dbReference>
<dbReference type="SMART" id="SM00065">
    <property type="entry name" value="GAF"/>
    <property type="match status" value="6"/>
</dbReference>
<organism evidence="4">
    <name type="scientific">Longilinea arvoryzae</name>
    <dbReference type="NCBI Taxonomy" id="360412"/>
    <lineage>
        <taxon>Bacteria</taxon>
        <taxon>Bacillati</taxon>
        <taxon>Chloroflexota</taxon>
        <taxon>Anaerolineae</taxon>
        <taxon>Anaerolineales</taxon>
        <taxon>Anaerolineaceae</taxon>
        <taxon>Longilinea</taxon>
    </lineage>
</organism>
<accession>A0A0S7BKP2</accession>
<protein>
    <submittedName>
        <fullName evidence="4">Serine phosphatase RsbU, regulator of sigma subunit</fullName>
    </submittedName>
</protein>
<dbReference type="GO" id="GO:0016791">
    <property type="term" value="F:phosphatase activity"/>
    <property type="evidence" value="ECO:0007669"/>
    <property type="project" value="TreeGrafter"/>
</dbReference>
<dbReference type="OrthoDB" id="9807247at2"/>
<sequence length="1277" mass="141852">MVSPGLTAIPEWKQFLLLGEELLKQPNAAAQCNLIGATLKRLLGAQAVIWLTATNYPLPNEPEVLLLPSPDAPAFVQQVFESHQPTCRAREDQACSSDHLPCSLAFPILTQENLLGVLEVHRDPNSPFRKEEIDFLEGLVAHAASYLQIFRQASLKNWRSDQLTLVRSVSAQIANVTDLTELSKRVTRLIQQTFKYYYVAIFTLDQNGEILQFRASASQSKEDRQTTLSARLGEGVIGYSAQIGKEYYVPDVHNDPHYRFVDSLPETESEVSFPLKIEQRVLGVLDVQSDQVDAFHELDRIVLRALANNVAIAVEGARLYSDVQRRAEQISAVFDITHALTSILDLDKLLDTVVETIQKRFGYPFVHLYSVHPGRRLILYWAGSGARSGKLREQQLQISIDDPKGIIPWVARTGKPLLANDVRKEPLYKPYPLLPYETCSEVALPLTYGGETQAILDLQSTKYNAFDEKDISILEALSASIAIALRNASLYRSEQWRRQVADSFRDVANLLNADITLDELLNSILSELEKNLPCEASAIWLYEEDPQHSDTNTRLRLAYAHGFTLEHMTQVLKEDPTARQVLEATLPGTEPTIRRPTDPLGPLGAALGFKPNYSSIAAPLMAGQQPLGVLTLAHSTYGRYGSEARAMTATFASYASSAIQNARLYAAAQEQAWVSTVLLQVAEACQALNSVDDLLETMVRLTPLLVGIKNCAIFLIDSSRQAFILKSWYGIEGLAKGEVLFYESETPGFQKLLDTQSPVFIQDAKEELHLPEAALSGDNSTLVLVPLVTRQEIIGAMLVGHQNDDTPGFHQFFDQQTLAILQGIAHQTAVAVENIQLLEVRQEEAYVTAVLLQVAQAVVSQNNLTDILDTIGHLMPILVGIDACIIYLWDNEHKRHEPAQAFTGQRQQEQQVMEILYAAGEFPLLDQVLKTDAPSSCPLPDPGLSPLEWHTLPCSKAGEMPTPAQSARSAWLLGFPLSVKGEVNGVMLTKESPITASFHEKRLEIISGIAQQVSLAIQNEHLNLEMVERERLEKEIQLARQIQQSFLPSQLPQLPGWDLDIRWQTARQVGGDFYDVFHLRHGKLGLVIADVSDKGLPAALYMTVTRTLIRAFMQNTSSPGRVLERVNNLLLMDSQNGMFVTAVYAALDPDRGILTCANAGHNRAWLWRAATNDLEQLPKGEIALGVLESVHYSDKNLEIFPGDCLLFFTDGLTECFSPTGETYGEDRLTNIILSTAARGVHDLLHAIEQSVIEFRDIESVSDDITLLAIQRHPETKS</sequence>
<evidence type="ECO:0000259" key="3">
    <source>
        <dbReference type="SMART" id="SM00331"/>
    </source>
</evidence>
<dbReference type="InterPro" id="IPR003018">
    <property type="entry name" value="GAF"/>
</dbReference>
<feature type="domain" description="GAF" evidence="2">
    <location>
        <begin position="516"/>
        <end position="669"/>
    </location>
</feature>
<keyword evidence="5" id="KW-1185">Reference proteome</keyword>
<feature type="domain" description="GAF" evidence="2">
    <location>
        <begin position="345"/>
        <end position="495"/>
    </location>
</feature>
<dbReference type="Pfam" id="PF13185">
    <property type="entry name" value="GAF_2"/>
    <property type="match status" value="3"/>
</dbReference>
<evidence type="ECO:0000259" key="2">
    <source>
        <dbReference type="SMART" id="SM00065"/>
    </source>
</evidence>
<dbReference type="InterPro" id="IPR029016">
    <property type="entry name" value="GAF-like_dom_sf"/>
</dbReference>
<feature type="domain" description="PPM-type phosphatase" evidence="3">
    <location>
        <begin position="1054"/>
        <end position="1271"/>
    </location>
</feature>
<dbReference type="RefSeq" id="WP_075073647.1">
    <property type="nucleotide sequence ID" value="NZ_DF967972.1"/>
</dbReference>
<dbReference type="PANTHER" id="PTHR43156">
    <property type="entry name" value="STAGE II SPORULATION PROTEIN E-RELATED"/>
    <property type="match status" value="1"/>
</dbReference>
<evidence type="ECO:0000256" key="1">
    <source>
        <dbReference type="ARBA" id="ARBA00022801"/>
    </source>
</evidence>
<evidence type="ECO:0000313" key="5">
    <source>
        <dbReference type="Proteomes" id="UP000055060"/>
    </source>
</evidence>
<reference evidence="4" key="1">
    <citation type="submission" date="2015-07" db="EMBL/GenBank/DDBJ databases">
        <title>Draft Genome Sequences of Anaerolinea thermolimosa IMO-1, Bellilinea caldifistulae GOMI-1, Leptolinea tardivitalis YMTK-2, Levilinea saccharolytica KIBI-1,Longilinea arvoryzae KOME-1, Previously Described as Members of the Anaerolineaceae (Chloroflexi).</title>
        <authorList>
            <person name="Sekiguchi Y."/>
            <person name="Ohashi A."/>
            <person name="Matsuura N."/>
            <person name="Tourlousse M.D."/>
        </authorList>
    </citation>
    <scope>NUCLEOTIDE SEQUENCE [LARGE SCALE GENOMIC DNA]</scope>
    <source>
        <strain evidence="4">KOME-1</strain>
    </source>
</reference>
<dbReference type="EMBL" id="DF967972">
    <property type="protein sequence ID" value="GAP14385.1"/>
    <property type="molecule type" value="Genomic_DNA"/>
</dbReference>
<dbReference type="InterPro" id="IPR001932">
    <property type="entry name" value="PPM-type_phosphatase-like_dom"/>
</dbReference>
<keyword evidence="1" id="KW-0378">Hydrolase</keyword>
<dbReference type="STRING" id="360412.LARV_02154"/>
<name>A0A0S7BKP2_9CHLR</name>
<dbReference type="SUPFAM" id="SSF55781">
    <property type="entry name" value="GAF domain-like"/>
    <property type="match status" value="6"/>
</dbReference>
<dbReference type="SUPFAM" id="SSF81606">
    <property type="entry name" value="PP2C-like"/>
    <property type="match status" value="1"/>
</dbReference>
<dbReference type="Proteomes" id="UP000055060">
    <property type="component" value="Unassembled WGS sequence"/>
</dbReference>
<dbReference type="Gene3D" id="3.30.450.40">
    <property type="match status" value="6"/>
</dbReference>
<feature type="domain" description="GAF" evidence="2">
    <location>
        <begin position="27"/>
        <end position="157"/>
    </location>
</feature>
<feature type="domain" description="GAF" evidence="2">
    <location>
        <begin position="690"/>
        <end position="842"/>
    </location>
</feature>
<gene>
    <name evidence="4" type="ORF">LARV_02154</name>
</gene>
<feature type="domain" description="GAF" evidence="2">
    <location>
        <begin position="863"/>
        <end position="1027"/>
    </location>
</feature>
<dbReference type="PANTHER" id="PTHR43156:SF2">
    <property type="entry name" value="STAGE II SPORULATION PROTEIN E"/>
    <property type="match status" value="1"/>
</dbReference>
<dbReference type="InterPro" id="IPR036457">
    <property type="entry name" value="PPM-type-like_dom_sf"/>
</dbReference>
<dbReference type="Pfam" id="PF13492">
    <property type="entry name" value="GAF_3"/>
    <property type="match status" value="1"/>
</dbReference>
<dbReference type="InterPro" id="IPR052016">
    <property type="entry name" value="Bact_Sigma-Reg"/>
</dbReference>
<dbReference type="SMART" id="SM00331">
    <property type="entry name" value="PP2C_SIG"/>
    <property type="match status" value="1"/>
</dbReference>
<evidence type="ECO:0000313" key="4">
    <source>
        <dbReference type="EMBL" id="GAP14385.1"/>
    </source>
</evidence>
<dbReference type="Gene3D" id="3.60.40.10">
    <property type="entry name" value="PPM-type phosphatase domain"/>
    <property type="match status" value="1"/>
</dbReference>
<dbReference type="AlphaFoldDB" id="A0A0S7BKP2"/>
<dbReference type="Pfam" id="PF01590">
    <property type="entry name" value="GAF"/>
    <property type="match status" value="2"/>
</dbReference>
<proteinExistence type="predicted"/>